<keyword evidence="1" id="KW-0472">Membrane</keyword>
<evidence type="ECO:0000313" key="2">
    <source>
        <dbReference type="EMBL" id="GAA4261393.1"/>
    </source>
</evidence>
<feature type="transmembrane region" description="Helical" evidence="1">
    <location>
        <begin position="43"/>
        <end position="63"/>
    </location>
</feature>
<feature type="transmembrane region" description="Helical" evidence="1">
    <location>
        <begin position="154"/>
        <end position="174"/>
    </location>
</feature>
<evidence type="ECO:0000313" key="3">
    <source>
        <dbReference type="Proteomes" id="UP001500620"/>
    </source>
</evidence>
<organism evidence="2 3">
    <name type="scientific">Dactylosporangium darangshiense</name>
    <dbReference type="NCBI Taxonomy" id="579108"/>
    <lineage>
        <taxon>Bacteria</taxon>
        <taxon>Bacillati</taxon>
        <taxon>Actinomycetota</taxon>
        <taxon>Actinomycetes</taxon>
        <taxon>Micromonosporales</taxon>
        <taxon>Micromonosporaceae</taxon>
        <taxon>Dactylosporangium</taxon>
    </lineage>
</organism>
<sequence length="439" mass="46821">MSERSATLAGDSRDRTMPDSEWARLDAELDVIGRKPARSRLGIRVRGSVWAVLTVWTAAWALLHARSAGFSWHYFVLGAQMLASSSPISGGLHVYAAHPELQIGPLALLLAVPLTHLDPWHGRIAAVVLLTAGGPLLLAALARIRERSGRMSDPLLLVTGMLVLPVWTEVAAHFAHLDDALALAAIVAATGTIRRGSAVATGLLLAVATDSKPWAIGCAALLLALPAGRRARAAAVFVAGVALAWIPFVLGDPRTLNLGRFTIPNVAGSALNALGVHDPRTPSWDRAAQLLLGVAVAVIAVRRGRWAAVPLAVVCARLLLDPETYTYYTSGLLVATALVDLYVPARGFPMWTSAAALFYAIDDRLNQLLPAPALGAMRAGYCLVVLAVLALPGRQAAVTDAPVRGPGRHRRRRPREIRDVRLPAQRLPVDEPPRQVFNS</sequence>
<gene>
    <name evidence="2" type="ORF">GCM10022255_093860</name>
</gene>
<dbReference type="Proteomes" id="UP001500620">
    <property type="component" value="Unassembled WGS sequence"/>
</dbReference>
<evidence type="ECO:0008006" key="4">
    <source>
        <dbReference type="Google" id="ProtNLM"/>
    </source>
</evidence>
<comment type="caution">
    <text evidence="2">The sequence shown here is derived from an EMBL/GenBank/DDBJ whole genome shotgun (WGS) entry which is preliminary data.</text>
</comment>
<keyword evidence="3" id="KW-1185">Reference proteome</keyword>
<protein>
    <recommendedName>
        <fullName evidence="4">Integral membrane protein</fullName>
    </recommendedName>
</protein>
<proteinExistence type="predicted"/>
<name>A0ABP8DQJ9_9ACTN</name>
<accession>A0ABP8DQJ9</accession>
<dbReference type="EMBL" id="BAABAT010000045">
    <property type="protein sequence ID" value="GAA4261393.1"/>
    <property type="molecule type" value="Genomic_DNA"/>
</dbReference>
<keyword evidence="1" id="KW-1133">Transmembrane helix</keyword>
<keyword evidence="1" id="KW-0812">Transmembrane</keyword>
<reference evidence="3" key="1">
    <citation type="journal article" date="2019" name="Int. J. Syst. Evol. Microbiol.">
        <title>The Global Catalogue of Microorganisms (GCM) 10K type strain sequencing project: providing services to taxonomists for standard genome sequencing and annotation.</title>
        <authorList>
            <consortium name="The Broad Institute Genomics Platform"/>
            <consortium name="The Broad Institute Genome Sequencing Center for Infectious Disease"/>
            <person name="Wu L."/>
            <person name="Ma J."/>
        </authorList>
    </citation>
    <scope>NUCLEOTIDE SEQUENCE [LARGE SCALE GENOMIC DNA]</scope>
    <source>
        <strain evidence="3">JCM 17441</strain>
    </source>
</reference>
<evidence type="ECO:0000256" key="1">
    <source>
        <dbReference type="SAM" id="Phobius"/>
    </source>
</evidence>
<feature type="transmembrane region" description="Helical" evidence="1">
    <location>
        <begin position="203"/>
        <end position="225"/>
    </location>
</feature>
<feature type="transmembrane region" description="Helical" evidence="1">
    <location>
        <begin position="120"/>
        <end position="142"/>
    </location>
</feature>
<feature type="transmembrane region" description="Helical" evidence="1">
    <location>
        <begin position="231"/>
        <end position="250"/>
    </location>
</feature>